<evidence type="ECO:0000313" key="2">
    <source>
        <dbReference type="Proteomes" id="UP001500420"/>
    </source>
</evidence>
<protein>
    <submittedName>
        <fullName evidence="1">Uncharacterized protein</fullName>
    </submittedName>
</protein>
<dbReference type="RefSeq" id="WP_343774109.1">
    <property type="nucleotide sequence ID" value="NZ_BAAADV010000004.1"/>
</dbReference>
<dbReference type="InterPro" id="IPR055944">
    <property type="entry name" value="DUF7522"/>
</dbReference>
<dbReference type="AlphaFoldDB" id="A0AAV3TAS1"/>
<keyword evidence="2" id="KW-1185">Reference proteome</keyword>
<gene>
    <name evidence="1" type="ORF">GCM10009020_22410</name>
</gene>
<dbReference type="Pfam" id="PF24366">
    <property type="entry name" value="DUF7522"/>
    <property type="match status" value="1"/>
</dbReference>
<organism evidence="1 2">
    <name type="scientific">Natronoarchaeum mannanilyticum</name>
    <dbReference type="NCBI Taxonomy" id="926360"/>
    <lineage>
        <taxon>Archaea</taxon>
        <taxon>Methanobacteriati</taxon>
        <taxon>Methanobacteriota</taxon>
        <taxon>Stenosarchaea group</taxon>
        <taxon>Halobacteria</taxon>
        <taxon>Halobacteriales</taxon>
        <taxon>Natronoarchaeaceae</taxon>
    </lineage>
</organism>
<dbReference type="EMBL" id="BAAADV010000004">
    <property type="protein sequence ID" value="GAA0674514.1"/>
    <property type="molecule type" value="Genomic_DNA"/>
</dbReference>
<name>A0AAV3TAS1_9EURY</name>
<sequence>MPSVDVVEEPIRERVGSDLRAIIAYDGREYDCTLRDDLAEQYSESEIRRIVNRSIVIQLGVRDHPSSLKTGDLDALVRTYEDAWLVGCPAPNRRKSGVLVSVARNGGDATFADVDECVRVLEDAVDEAIA</sequence>
<accession>A0AAV3TAS1</accession>
<comment type="caution">
    <text evidence="1">The sequence shown here is derived from an EMBL/GenBank/DDBJ whole genome shotgun (WGS) entry which is preliminary data.</text>
</comment>
<reference evidence="1 2" key="1">
    <citation type="journal article" date="2019" name="Int. J. Syst. Evol. Microbiol.">
        <title>The Global Catalogue of Microorganisms (GCM) 10K type strain sequencing project: providing services to taxonomists for standard genome sequencing and annotation.</title>
        <authorList>
            <consortium name="The Broad Institute Genomics Platform"/>
            <consortium name="The Broad Institute Genome Sequencing Center for Infectious Disease"/>
            <person name="Wu L."/>
            <person name="Ma J."/>
        </authorList>
    </citation>
    <scope>NUCLEOTIDE SEQUENCE [LARGE SCALE GENOMIC DNA]</scope>
    <source>
        <strain evidence="1 2">JCM 16328</strain>
    </source>
</reference>
<dbReference type="Proteomes" id="UP001500420">
    <property type="component" value="Unassembled WGS sequence"/>
</dbReference>
<proteinExistence type="predicted"/>
<evidence type="ECO:0000313" key="1">
    <source>
        <dbReference type="EMBL" id="GAA0674514.1"/>
    </source>
</evidence>